<evidence type="ECO:0000259" key="12">
    <source>
        <dbReference type="PROSITE" id="PS51217"/>
    </source>
</evidence>
<dbReference type="GO" id="GO:0005524">
    <property type="term" value="F:ATP binding"/>
    <property type="evidence" value="ECO:0007669"/>
    <property type="project" value="UniProtKB-UniRule"/>
</dbReference>
<evidence type="ECO:0000313" key="13">
    <source>
        <dbReference type="EMBL" id="OAM91427.1"/>
    </source>
</evidence>
<gene>
    <name evidence="13" type="ORF">AW736_02925</name>
</gene>
<comment type="catalytic activity">
    <reaction evidence="9">
        <text>ATP + H2O = ADP + phosphate + H(+)</text>
        <dbReference type="Rhea" id="RHEA:13065"/>
        <dbReference type="ChEBI" id="CHEBI:15377"/>
        <dbReference type="ChEBI" id="CHEBI:15378"/>
        <dbReference type="ChEBI" id="CHEBI:30616"/>
        <dbReference type="ChEBI" id="CHEBI:43474"/>
        <dbReference type="ChEBI" id="CHEBI:456216"/>
        <dbReference type="EC" id="5.6.2.4"/>
    </reaction>
</comment>
<dbReference type="Proteomes" id="UP000078486">
    <property type="component" value="Unassembled WGS sequence"/>
</dbReference>
<evidence type="ECO:0000256" key="6">
    <source>
        <dbReference type="ARBA" id="ARBA00034617"/>
    </source>
</evidence>
<organism evidence="13 14">
    <name type="scientific">Termitidicoccus mucosus</name>
    <dbReference type="NCBI Taxonomy" id="1184151"/>
    <lineage>
        <taxon>Bacteria</taxon>
        <taxon>Pseudomonadati</taxon>
        <taxon>Verrucomicrobiota</taxon>
        <taxon>Opitutia</taxon>
        <taxon>Opitutales</taxon>
        <taxon>Opitutaceae</taxon>
        <taxon>Termitidicoccus</taxon>
    </lineage>
</organism>
<dbReference type="GO" id="GO:0043138">
    <property type="term" value="F:3'-5' DNA helicase activity"/>
    <property type="evidence" value="ECO:0007669"/>
    <property type="project" value="UniProtKB-EC"/>
</dbReference>
<feature type="binding site" evidence="10">
    <location>
        <begin position="32"/>
        <end position="39"/>
    </location>
    <ligand>
        <name>ATP</name>
        <dbReference type="ChEBI" id="CHEBI:30616"/>
    </ligand>
</feature>
<evidence type="ECO:0000256" key="9">
    <source>
        <dbReference type="ARBA" id="ARBA00048988"/>
    </source>
</evidence>
<evidence type="ECO:0000256" key="7">
    <source>
        <dbReference type="ARBA" id="ARBA00034808"/>
    </source>
</evidence>
<dbReference type="PANTHER" id="PTHR11070:SF2">
    <property type="entry name" value="ATP-DEPENDENT DNA HELICASE SRS2"/>
    <property type="match status" value="1"/>
</dbReference>
<keyword evidence="14" id="KW-1185">Reference proteome</keyword>
<dbReference type="STRING" id="1184151.AW736_02925"/>
<dbReference type="AlphaFoldDB" id="A0A178IQ17"/>
<dbReference type="PROSITE" id="PS51217">
    <property type="entry name" value="UVRD_HELICASE_CTER"/>
    <property type="match status" value="1"/>
</dbReference>
<sequence length="686" mass="77412">MKPRSDTMATLIPTQGLAEFTSHRGSPIRANAGAGSGKTTAIVERVAALLESAVPPHCLLIMTFSRKASENLRQRIRLKVGKAGEDITIGTFHAVAVREIRNLRETSGEKPHILDTNDSVDLWEQAFDEIPSLPPESFADNLEQMLQSIKPPQTPPDPKKYWKSTLKKLGGFLHDLRSEQINQNLGGENFGDFAVPRLLEKSELAGFMAFWLDLNAWADEGLTNYERLKTEQNCLDYDDTLARWAHALHHDASYRNAIHLRYQHVLIDEYQDTNYLQEHIIQGLNCANLTVVGDPSQCIYAFRKSVPRPMVEFHRRYDNVKEIALETNFRSKDEILDVCNHVLKTHDDLIRQDARSPMARLVLKGVHGKGGAVQRLQFAGSQDENLALLNWVKHRLRQGAAPSDLIILARTSYYLSPLEILLRSENIPVQIWGGNSLMESKTMKDVTAFLKIALRPSQPSNFKRLARLIIGGERKHDEMFLRWKMGVAALEGTEGFMGTVKRLAAWAAEEKHTPEASRAATIVTTAIDNLKKYISPDLEKLPFKEKKEFEAIEMALREVMQKIRDENPGAPLKLAEVITRLSLDPATLQSSGKKVTLSTIHQAKGLEWEHVLVAGCHEGKLTFFKNGGRTSREETEEECRLLYVACTRARQSLTLTHVNEPVRFLRACPLKVSLPEKNQNIQNPRP</sequence>
<dbReference type="PANTHER" id="PTHR11070">
    <property type="entry name" value="UVRD / RECB / PCRA DNA HELICASE FAMILY MEMBER"/>
    <property type="match status" value="1"/>
</dbReference>
<evidence type="ECO:0000259" key="11">
    <source>
        <dbReference type="PROSITE" id="PS51198"/>
    </source>
</evidence>
<keyword evidence="4 10" id="KW-0067">ATP-binding</keyword>
<comment type="caution">
    <text evidence="13">The sequence shown here is derived from an EMBL/GenBank/DDBJ whole genome shotgun (WGS) entry which is preliminary data.</text>
</comment>
<dbReference type="InterPro" id="IPR014016">
    <property type="entry name" value="UvrD-like_ATP-bd"/>
</dbReference>
<dbReference type="GO" id="GO:0016887">
    <property type="term" value="F:ATP hydrolysis activity"/>
    <property type="evidence" value="ECO:0007669"/>
    <property type="project" value="RHEA"/>
</dbReference>
<feature type="domain" description="UvrD-like helicase ATP-binding" evidence="11">
    <location>
        <begin position="11"/>
        <end position="332"/>
    </location>
</feature>
<keyword evidence="3 10" id="KW-0347">Helicase</keyword>
<evidence type="ECO:0000256" key="2">
    <source>
        <dbReference type="ARBA" id="ARBA00022801"/>
    </source>
</evidence>
<proteinExistence type="predicted"/>
<evidence type="ECO:0000256" key="8">
    <source>
        <dbReference type="ARBA" id="ARBA00034923"/>
    </source>
</evidence>
<dbReference type="InterPro" id="IPR027417">
    <property type="entry name" value="P-loop_NTPase"/>
</dbReference>
<dbReference type="EMBL" id="LRRQ01000027">
    <property type="protein sequence ID" value="OAM91427.1"/>
    <property type="molecule type" value="Genomic_DNA"/>
</dbReference>
<dbReference type="PROSITE" id="PS51198">
    <property type="entry name" value="UVRD_HELICASE_ATP_BIND"/>
    <property type="match status" value="1"/>
</dbReference>
<reference evidence="13 14" key="1">
    <citation type="submission" date="2016-01" db="EMBL/GenBank/DDBJ databases">
        <title>High potential of lignocellulose degradation of a new Verrucomicrobia species.</title>
        <authorList>
            <person name="Wang Y."/>
            <person name="Shi Y."/>
            <person name="Qiu Z."/>
            <person name="Liu S."/>
            <person name="Yang H."/>
        </authorList>
    </citation>
    <scope>NUCLEOTIDE SEQUENCE [LARGE SCALE GENOMIC DNA]</scope>
    <source>
        <strain evidence="13 14">TSB47</strain>
    </source>
</reference>
<dbReference type="CDD" id="cd17932">
    <property type="entry name" value="DEXQc_UvrD"/>
    <property type="match status" value="1"/>
</dbReference>
<comment type="catalytic activity">
    <reaction evidence="6">
        <text>Couples ATP hydrolysis with the unwinding of duplex DNA by translocating in the 3'-5' direction.</text>
        <dbReference type="EC" id="5.6.2.4"/>
    </reaction>
</comment>
<protein>
    <recommendedName>
        <fullName evidence="7">DNA 3'-5' helicase</fullName>
        <ecNumber evidence="7">5.6.2.4</ecNumber>
    </recommendedName>
    <alternativeName>
        <fullName evidence="8">DNA 3'-5' helicase II</fullName>
    </alternativeName>
</protein>
<evidence type="ECO:0000256" key="5">
    <source>
        <dbReference type="ARBA" id="ARBA00023235"/>
    </source>
</evidence>
<evidence type="ECO:0000256" key="10">
    <source>
        <dbReference type="PROSITE-ProRule" id="PRU00560"/>
    </source>
</evidence>
<dbReference type="Pfam" id="PF13361">
    <property type="entry name" value="UvrD_C"/>
    <property type="match status" value="1"/>
</dbReference>
<dbReference type="EC" id="5.6.2.4" evidence="7"/>
<feature type="domain" description="UvrD-like helicase C-terminal" evidence="12">
    <location>
        <begin position="340"/>
        <end position="605"/>
    </location>
</feature>
<dbReference type="Pfam" id="PF00580">
    <property type="entry name" value="UvrD-helicase"/>
    <property type="match status" value="1"/>
</dbReference>
<dbReference type="GO" id="GO:0000725">
    <property type="term" value="P:recombinational repair"/>
    <property type="evidence" value="ECO:0007669"/>
    <property type="project" value="TreeGrafter"/>
</dbReference>
<keyword evidence="5" id="KW-0413">Isomerase</keyword>
<evidence type="ECO:0000256" key="1">
    <source>
        <dbReference type="ARBA" id="ARBA00022741"/>
    </source>
</evidence>
<dbReference type="OrthoDB" id="9810135at2"/>
<keyword evidence="1 10" id="KW-0547">Nucleotide-binding</keyword>
<evidence type="ECO:0000313" key="14">
    <source>
        <dbReference type="Proteomes" id="UP000078486"/>
    </source>
</evidence>
<dbReference type="InterPro" id="IPR000212">
    <property type="entry name" value="DNA_helicase_UvrD/REP"/>
</dbReference>
<dbReference type="InterPro" id="IPR014017">
    <property type="entry name" value="DNA_helicase_UvrD-like_C"/>
</dbReference>
<name>A0A178IQ17_9BACT</name>
<dbReference type="Gene3D" id="1.10.486.10">
    <property type="entry name" value="PCRA, domain 4"/>
    <property type="match status" value="1"/>
</dbReference>
<dbReference type="Gene3D" id="3.40.50.300">
    <property type="entry name" value="P-loop containing nucleotide triphosphate hydrolases"/>
    <property type="match status" value="3"/>
</dbReference>
<dbReference type="GO" id="GO:0003677">
    <property type="term" value="F:DNA binding"/>
    <property type="evidence" value="ECO:0007669"/>
    <property type="project" value="InterPro"/>
</dbReference>
<evidence type="ECO:0000256" key="4">
    <source>
        <dbReference type="ARBA" id="ARBA00022840"/>
    </source>
</evidence>
<accession>A0A178IQ17</accession>
<dbReference type="SUPFAM" id="SSF52540">
    <property type="entry name" value="P-loop containing nucleoside triphosphate hydrolases"/>
    <property type="match status" value="1"/>
</dbReference>
<evidence type="ECO:0000256" key="3">
    <source>
        <dbReference type="ARBA" id="ARBA00022806"/>
    </source>
</evidence>
<keyword evidence="2 10" id="KW-0378">Hydrolase</keyword>